<dbReference type="Gene3D" id="1.10.260.40">
    <property type="entry name" value="lambda repressor-like DNA-binding domains"/>
    <property type="match status" value="1"/>
</dbReference>
<keyword evidence="2" id="KW-1185">Reference proteome</keyword>
<evidence type="ECO:0008006" key="3">
    <source>
        <dbReference type="Google" id="ProtNLM"/>
    </source>
</evidence>
<organism evidence="1 2">
    <name type="scientific">Stappia indica</name>
    <dbReference type="NCBI Taxonomy" id="538381"/>
    <lineage>
        <taxon>Bacteria</taxon>
        <taxon>Pseudomonadati</taxon>
        <taxon>Pseudomonadota</taxon>
        <taxon>Alphaproteobacteria</taxon>
        <taxon>Hyphomicrobiales</taxon>
        <taxon>Stappiaceae</taxon>
        <taxon>Stappia</taxon>
    </lineage>
</organism>
<reference evidence="1 2" key="1">
    <citation type="submission" date="2017-08" db="EMBL/GenBank/DDBJ databases">
        <authorList>
            <person name="de Groot N.N."/>
        </authorList>
    </citation>
    <scope>NUCLEOTIDE SEQUENCE [LARGE SCALE GENOMIC DNA]</scope>
    <source>
        <strain evidence="1 2">USBA 352</strain>
    </source>
</reference>
<accession>A0A285TP51</accession>
<dbReference type="RefSeq" id="WP_208980439.1">
    <property type="nucleotide sequence ID" value="NZ_OBML01000013.1"/>
</dbReference>
<gene>
    <name evidence="1" type="ORF">SAMN05421512_113218</name>
</gene>
<dbReference type="InterPro" id="IPR010982">
    <property type="entry name" value="Lambda_DNA-bd_dom_sf"/>
</dbReference>
<dbReference type="AlphaFoldDB" id="A0A285TP51"/>
<dbReference type="GO" id="GO:0003677">
    <property type="term" value="F:DNA binding"/>
    <property type="evidence" value="ECO:0007669"/>
    <property type="project" value="InterPro"/>
</dbReference>
<sequence length="126" mass="13479">MMPVSMVDKAATAWGTLPDWVRELAGLADREGLSGAAARIGYSPATTSQVINGKYGGDLSKVEERVRGALMGLTVECPVVGDLSRNLCLDWQRKPYAPTSAHRARMFRACRAGCPHSRVKGGGDAF</sequence>
<protein>
    <recommendedName>
        <fullName evidence="3">Transcriptional regulator</fullName>
    </recommendedName>
</protein>
<dbReference type="Proteomes" id="UP000219331">
    <property type="component" value="Unassembled WGS sequence"/>
</dbReference>
<evidence type="ECO:0000313" key="2">
    <source>
        <dbReference type="Proteomes" id="UP000219331"/>
    </source>
</evidence>
<dbReference type="EMBL" id="OBML01000013">
    <property type="protein sequence ID" value="SOC24442.1"/>
    <property type="molecule type" value="Genomic_DNA"/>
</dbReference>
<proteinExistence type="predicted"/>
<evidence type="ECO:0000313" key="1">
    <source>
        <dbReference type="EMBL" id="SOC24442.1"/>
    </source>
</evidence>
<name>A0A285TP51_9HYPH</name>